<evidence type="ECO:0000313" key="2">
    <source>
        <dbReference type="EMBL" id="RPB25175.1"/>
    </source>
</evidence>
<feature type="compositionally biased region" description="Low complexity" evidence="1">
    <location>
        <begin position="159"/>
        <end position="177"/>
    </location>
</feature>
<dbReference type="OrthoDB" id="5422733at2759"/>
<protein>
    <recommendedName>
        <fullName evidence="4">NWD NACHT-NTPase N-terminal domain-containing protein</fullName>
    </recommendedName>
</protein>
<evidence type="ECO:0008006" key="4">
    <source>
        <dbReference type="Google" id="ProtNLM"/>
    </source>
</evidence>
<gene>
    <name evidence="2" type="ORF">L211DRAFT_848057</name>
</gene>
<accession>A0A3N4M4D7</accession>
<dbReference type="EMBL" id="ML121538">
    <property type="protein sequence ID" value="RPB25175.1"/>
    <property type="molecule type" value="Genomic_DNA"/>
</dbReference>
<proteinExistence type="predicted"/>
<evidence type="ECO:0000313" key="3">
    <source>
        <dbReference type="Proteomes" id="UP000267821"/>
    </source>
</evidence>
<keyword evidence="3" id="KW-1185">Reference proteome</keyword>
<dbReference type="AlphaFoldDB" id="A0A3N4M4D7"/>
<reference evidence="2 3" key="1">
    <citation type="journal article" date="2018" name="Nat. Ecol. Evol.">
        <title>Pezizomycetes genomes reveal the molecular basis of ectomycorrhizal truffle lifestyle.</title>
        <authorList>
            <person name="Murat C."/>
            <person name="Payen T."/>
            <person name="Noel B."/>
            <person name="Kuo A."/>
            <person name="Morin E."/>
            <person name="Chen J."/>
            <person name="Kohler A."/>
            <person name="Krizsan K."/>
            <person name="Balestrini R."/>
            <person name="Da Silva C."/>
            <person name="Montanini B."/>
            <person name="Hainaut M."/>
            <person name="Levati E."/>
            <person name="Barry K.W."/>
            <person name="Belfiori B."/>
            <person name="Cichocki N."/>
            <person name="Clum A."/>
            <person name="Dockter R.B."/>
            <person name="Fauchery L."/>
            <person name="Guy J."/>
            <person name="Iotti M."/>
            <person name="Le Tacon F."/>
            <person name="Lindquist E.A."/>
            <person name="Lipzen A."/>
            <person name="Malagnac F."/>
            <person name="Mello A."/>
            <person name="Molinier V."/>
            <person name="Miyauchi S."/>
            <person name="Poulain J."/>
            <person name="Riccioni C."/>
            <person name="Rubini A."/>
            <person name="Sitrit Y."/>
            <person name="Splivallo R."/>
            <person name="Traeger S."/>
            <person name="Wang M."/>
            <person name="Zifcakova L."/>
            <person name="Wipf D."/>
            <person name="Zambonelli A."/>
            <person name="Paolocci F."/>
            <person name="Nowrousian M."/>
            <person name="Ottonello S."/>
            <person name="Baldrian P."/>
            <person name="Spatafora J.W."/>
            <person name="Henrissat B."/>
            <person name="Nagy L.G."/>
            <person name="Aury J.M."/>
            <person name="Wincker P."/>
            <person name="Grigoriev I.V."/>
            <person name="Bonfante P."/>
            <person name="Martin F.M."/>
        </authorList>
    </citation>
    <scope>NUCLEOTIDE SEQUENCE [LARGE SCALE GENOMIC DNA]</scope>
    <source>
        <strain evidence="2 3">ATCC MYA-4762</strain>
    </source>
</reference>
<organism evidence="2 3">
    <name type="scientific">Terfezia boudieri ATCC MYA-4762</name>
    <dbReference type="NCBI Taxonomy" id="1051890"/>
    <lineage>
        <taxon>Eukaryota</taxon>
        <taxon>Fungi</taxon>
        <taxon>Dikarya</taxon>
        <taxon>Ascomycota</taxon>
        <taxon>Pezizomycotina</taxon>
        <taxon>Pezizomycetes</taxon>
        <taxon>Pezizales</taxon>
        <taxon>Pezizaceae</taxon>
        <taxon>Terfezia</taxon>
    </lineage>
</organism>
<dbReference type="InParanoid" id="A0A3N4M4D7"/>
<dbReference type="Proteomes" id="UP000267821">
    <property type="component" value="Unassembled WGS sequence"/>
</dbReference>
<feature type="compositionally biased region" description="Polar residues" evidence="1">
    <location>
        <begin position="27"/>
        <end position="59"/>
    </location>
</feature>
<evidence type="ECO:0000256" key="1">
    <source>
        <dbReference type="SAM" id="MobiDB-lite"/>
    </source>
</evidence>
<name>A0A3N4M4D7_9PEZI</name>
<feature type="region of interest" description="Disordered" evidence="1">
    <location>
        <begin position="27"/>
        <end position="68"/>
    </location>
</feature>
<feature type="region of interest" description="Disordered" evidence="1">
    <location>
        <begin position="113"/>
        <end position="177"/>
    </location>
</feature>
<sequence>MGTRRYVDRIFHSSGWKFGRDWQQSDIQQAGGDQSQPNHQPQLQEWDSGKNSSKAQQPASAFVPTPLGLFSPFTKTSRGALKAITTAKVVNGILTPVSGRINIVASFTSLVPPGRDPVLSSGESQTSSTTLTQPPPHNTGLDGGGDISLHVHCTSNPQTPGSVSTPATTSPSSVPPAISSHLRQRILDVVQESLTKYELPSLELDSFQSQSAAQIVQSLITELETAHRENKDRQWQYKDRQGNEIVGVEHLGNILRGMEKYAKIVDTTIQHHPDITSLVWANARNILQGKQLTDICQVALHQVEAMECFEGTIMTIMDKMAVSAFYEGIYMIVGLDTAMGDTGKLYEALDMALPELYAAVIVFASKARQYFNSRCKLAVHRMLKRYYLGDKNAVNMPKPFAVEFQPFIDDISRKEKTVQECADMATMDRIRDGRESSETITVMENLLRDMRADMEPLLQLNEWRSEGKERKKTELTHRGI</sequence>
<feature type="compositionally biased region" description="Low complexity" evidence="1">
    <location>
        <begin position="119"/>
        <end position="132"/>
    </location>
</feature>